<dbReference type="RefSeq" id="WP_132079459.1">
    <property type="nucleotide sequence ID" value="NZ_DAIMLW010000003.1"/>
</dbReference>
<evidence type="ECO:0000313" key="2">
    <source>
        <dbReference type="Proteomes" id="UP000295063"/>
    </source>
</evidence>
<keyword evidence="2" id="KW-1185">Reference proteome</keyword>
<organism evidence="1 2">
    <name type="scientific">Anaerospora hongkongensis</name>
    <dbReference type="NCBI Taxonomy" id="244830"/>
    <lineage>
        <taxon>Bacteria</taxon>
        <taxon>Bacillati</taxon>
        <taxon>Bacillota</taxon>
        <taxon>Negativicutes</taxon>
        <taxon>Selenomonadales</taxon>
        <taxon>Sporomusaceae</taxon>
        <taxon>Anaerospora</taxon>
    </lineage>
</organism>
<dbReference type="EMBL" id="SLUI01000006">
    <property type="protein sequence ID" value="TCL37232.1"/>
    <property type="molecule type" value="Genomic_DNA"/>
</dbReference>
<proteinExistence type="predicted"/>
<name>A0A4V2Q8M3_9FIRM</name>
<comment type="caution">
    <text evidence="1">The sequence shown here is derived from an EMBL/GenBank/DDBJ whole genome shotgun (WGS) entry which is preliminary data.</text>
</comment>
<accession>A0A4V2Q8M3</accession>
<dbReference type="Proteomes" id="UP000295063">
    <property type="component" value="Unassembled WGS sequence"/>
</dbReference>
<gene>
    <name evidence="1" type="ORF">EV210_10699</name>
</gene>
<evidence type="ECO:0000313" key="1">
    <source>
        <dbReference type="EMBL" id="TCL37232.1"/>
    </source>
</evidence>
<dbReference type="OrthoDB" id="1682114at2"/>
<dbReference type="AlphaFoldDB" id="A0A4V2Q8M3"/>
<protein>
    <submittedName>
        <fullName evidence="1">Uncharacterized protein</fullName>
    </submittedName>
</protein>
<reference evidence="1 2" key="1">
    <citation type="submission" date="2019-03" db="EMBL/GenBank/DDBJ databases">
        <title>Genomic Encyclopedia of Type Strains, Phase IV (KMG-IV): sequencing the most valuable type-strain genomes for metagenomic binning, comparative biology and taxonomic classification.</title>
        <authorList>
            <person name="Goeker M."/>
        </authorList>
    </citation>
    <scope>NUCLEOTIDE SEQUENCE [LARGE SCALE GENOMIC DNA]</scope>
    <source>
        <strain evidence="1 2">DSM 15969</strain>
    </source>
</reference>
<sequence length="151" mass="17454">MDCIREAENYLRYYRELNKSVEHADRMIGQLTWQTAPKGLGAVSMDVTGVRASQSHDTLNQIFQLQKWQEMRELTLTEMEKVEDVLHSICQEAGCAQYKDVLTMWYVEKLDKDMIADKFGYSSRQSVYDMKNKAIRKFAVALFGVTALKAI</sequence>